<dbReference type="GO" id="GO:0003677">
    <property type="term" value="F:DNA binding"/>
    <property type="evidence" value="ECO:0007669"/>
    <property type="project" value="UniProtKB-KW"/>
</dbReference>
<evidence type="ECO:0000256" key="1">
    <source>
        <dbReference type="ARBA" id="ARBA00023015"/>
    </source>
</evidence>
<organism evidence="5 6">
    <name type="scientific">Desulfosudis oleivorans (strain DSM 6200 / JCM 39069 / Hxd3)</name>
    <name type="common">Desulfococcus oleovorans</name>
    <dbReference type="NCBI Taxonomy" id="96561"/>
    <lineage>
        <taxon>Bacteria</taxon>
        <taxon>Pseudomonadati</taxon>
        <taxon>Thermodesulfobacteriota</taxon>
        <taxon>Desulfobacteria</taxon>
        <taxon>Desulfobacterales</taxon>
        <taxon>Desulfosudaceae</taxon>
        <taxon>Desulfosudis</taxon>
    </lineage>
</organism>
<keyword evidence="6" id="KW-1185">Reference proteome</keyword>
<evidence type="ECO:0000313" key="5">
    <source>
        <dbReference type="EMBL" id="ABW67424.1"/>
    </source>
</evidence>
<dbReference type="InterPro" id="IPR036388">
    <property type="entry name" value="WH-like_DNA-bd_sf"/>
</dbReference>
<evidence type="ECO:0000313" key="6">
    <source>
        <dbReference type="Proteomes" id="UP000008561"/>
    </source>
</evidence>
<dbReference type="SMART" id="SM00347">
    <property type="entry name" value="HTH_MARR"/>
    <property type="match status" value="1"/>
</dbReference>
<dbReference type="GO" id="GO:0003700">
    <property type="term" value="F:DNA-binding transcription factor activity"/>
    <property type="evidence" value="ECO:0007669"/>
    <property type="project" value="InterPro"/>
</dbReference>
<dbReference type="Pfam" id="PF01047">
    <property type="entry name" value="MarR"/>
    <property type="match status" value="1"/>
</dbReference>
<evidence type="ECO:0000256" key="3">
    <source>
        <dbReference type="ARBA" id="ARBA00023163"/>
    </source>
</evidence>
<dbReference type="PROSITE" id="PS01117">
    <property type="entry name" value="HTH_MARR_1"/>
    <property type="match status" value="1"/>
</dbReference>
<keyword evidence="1" id="KW-0805">Transcription regulation</keyword>
<keyword evidence="3" id="KW-0804">Transcription</keyword>
<dbReference type="Gene3D" id="1.10.10.10">
    <property type="entry name" value="Winged helix-like DNA-binding domain superfamily/Winged helix DNA-binding domain"/>
    <property type="match status" value="1"/>
</dbReference>
<dbReference type="PROSITE" id="PS50995">
    <property type="entry name" value="HTH_MARR_2"/>
    <property type="match status" value="1"/>
</dbReference>
<dbReference type="eggNOG" id="COG1846">
    <property type="taxonomic scope" value="Bacteria"/>
</dbReference>
<name>A9A024_DESOH</name>
<keyword evidence="2" id="KW-0238">DNA-binding</keyword>
<sequence>MTTDTAQAPECMIFLLSKAYQKGHGLVKKRLLPFGLTNMQYVILETLWMQDGLTAVELSMILAIDKATLSGVLERMAEGGWIEKQNDDRDRRAIRVFLTARANRMKESLQKERQAANDELLSMFTIEEKVLLRRLLKDMA</sequence>
<feature type="domain" description="HTH marR-type" evidence="4">
    <location>
        <begin position="9"/>
        <end position="140"/>
    </location>
</feature>
<protein>
    <submittedName>
        <fullName evidence="5">Transcriptional regulator, MarR family</fullName>
    </submittedName>
</protein>
<gene>
    <name evidence="5" type="ordered locus">Dole_1620</name>
</gene>
<dbReference type="RefSeq" id="WP_012175040.1">
    <property type="nucleotide sequence ID" value="NC_009943.1"/>
</dbReference>
<dbReference type="PANTHER" id="PTHR42756:SF1">
    <property type="entry name" value="TRANSCRIPTIONAL REPRESSOR OF EMRAB OPERON"/>
    <property type="match status" value="1"/>
</dbReference>
<dbReference type="InterPro" id="IPR023187">
    <property type="entry name" value="Tscrpt_reg_MarR-type_CS"/>
</dbReference>
<reference evidence="5 6" key="1">
    <citation type="submission" date="2007-10" db="EMBL/GenBank/DDBJ databases">
        <title>Complete sequence of Desulfococcus oleovorans Hxd3.</title>
        <authorList>
            <consortium name="US DOE Joint Genome Institute"/>
            <person name="Copeland A."/>
            <person name="Lucas S."/>
            <person name="Lapidus A."/>
            <person name="Barry K."/>
            <person name="Glavina del Rio T."/>
            <person name="Dalin E."/>
            <person name="Tice H."/>
            <person name="Pitluck S."/>
            <person name="Kiss H."/>
            <person name="Brettin T."/>
            <person name="Bruce D."/>
            <person name="Detter J.C."/>
            <person name="Han C."/>
            <person name="Schmutz J."/>
            <person name="Larimer F."/>
            <person name="Land M."/>
            <person name="Hauser L."/>
            <person name="Kyrpides N."/>
            <person name="Kim E."/>
            <person name="Wawrik B."/>
            <person name="Richardson P."/>
        </authorList>
    </citation>
    <scope>NUCLEOTIDE SEQUENCE [LARGE SCALE GENOMIC DNA]</scope>
    <source>
        <strain evidence="6">DSM 6200 / JCM 39069 / Hxd3</strain>
    </source>
</reference>
<dbReference type="SUPFAM" id="SSF46785">
    <property type="entry name" value="Winged helix' DNA-binding domain"/>
    <property type="match status" value="1"/>
</dbReference>
<dbReference type="AlphaFoldDB" id="A9A024"/>
<evidence type="ECO:0000256" key="2">
    <source>
        <dbReference type="ARBA" id="ARBA00023125"/>
    </source>
</evidence>
<dbReference type="PRINTS" id="PR00598">
    <property type="entry name" value="HTHMARR"/>
</dbReference>
<proteinExistence type="predicted"/>
<dbReference type="KEGG" id="dol:Dole_1620"/>
<dbReference type="InterPro" id="IPR000835">
    <property type="entry name" value="HTH_MarR-typ"/>
</dbReference>
<evidence type="ECO:0000259" key="4">
    <source>
        <dbReference type="PROSITE" id="PS50995"/>
    </source>
</evidence>
<dbReference type="STRING" id="96561.Dole_1620"/>
<accession>A9A024</accession>
<dbReference type="InterPro" id="IPR036390">
    <property type="entry name" value="WH_DNA-bd_sf"/>
</dbReference>
<dbReference type="OrthoDB" id="5521015at2"/>
<dbReference type="Proteomes" id="UP000008561">
    <property type="component" value="Chromosome"/>
</dbReference>
<dbReference type="HOGENOM" id="CLU_083287_18_6_7"/>
<dbReference type="EMBL" id="CP000859">
    <property type="protein sequence ID" value="ABW67424.1"/>
    <property type="molecule type" value="Genomic_DNA"/>
</dbReference>
<dbReference type="PANTHER" id="PTHR42756">
    <property type="entry name" value="TRANSCRIPTIONAL REGULATOR, MARR"/>
    <property type="match status" value="1"/>
</dbReference>